<reference evidence="1 2" key="1">
    <citation type="journal article" date="2016" name="PLoS Pathog.">
        <title>Biosynthesis of antibiotic leucinostatins in bio-control fungus Purpureocillium lilacinum and their inhibition on phytophthora revealed by genome mining.</title>
        <authorList>
            <person name="Wang G."/>
            <person name="Liu Z."/>
            <person name="Lin R."/>
            <person name="Li E."/>
            <person name="Mao Z."/>
            <person name="Ling J."/>
            <person name="Yang Y."/>
            <person name="Yin W.B."/>
            <person name="Xie B."/>
        </authorList>
    </citation>
    <scope>NUCLEOTIDE SEQUENCE [LARGE SCALE GENOMIC DNA]</scope>
    <source>
        <strain evidence="1">170</strain>
    </source>
</reference>
<dbReference type="OrthoDB" id="422187at2759"/>
<keyword evidence="1" id="KW-0808">Transferase</keyword>
<dbReference type="SUPFAM" id="SSF52374">
    <property type="entry name" value="Nucleotidylyl transferase"/>
    <property type="match status" value="1"/>
</dbReference>
<organism evidence="1 2">
    <name type="scientific">Pochonia chlamydosporia 170</name>
    <dbReference type="NCBI Taxonomy" id="1380566"/>
    <lineage>
        <taxon>Eukaryota</taxon>
        <taxon>Fungi</taxon>
        <taxon>Dikarya</taxon>
        <taxon>Ascomycota</taxon>
        <taxon>Pezizomycotina</taxon>
        <taxon>Sordariomycetes</taxon>
        <taxon>Hypocreomycetidae</taxon>
        <taxon>Hypocreales</taxon>
        <taxon>Clavicipitaceae</taxon>
        <taxon>Pochonia</taxon>
    </lineage>
</organism>
<protein>
    <submittedName>
        <fullName evidence="1">Nicotinamide mononucleotide adenylyl transferase</fullName>
    </submittedName>
</protein>
<evidence type="ECO:0000313" key="1">
    <source>
        <dbReference type="EMBL" id="OAQ65130.1"/>
    </source>
</evidence>
<dbReference type="EMBL" id="LSBJ02000005">
    <property type="protein sequence ID" value="OAQ65130.1"/>
    <property type="molecule type" value="Genomic_DNA"/>
</dbReference>
<dbReference type="PANTHER" id="PTHR12039:SF0">
    <property type="entry name" value="NICOTINAMIDE-NUCLEOTIDE ADENYLYLTRANSFERASE"/>
    <property type="match status" value="1"/>
</dbReference>
<dbReference type="STRING" id="1380566.A0A179FIL5"/>
<dbReference type="GO" id="GO:0004515">
    <property type="term" value="F:nicotinate-nucleotide adenylyltransferase activity"/>
    <property type="evidence" value="ECO:0007669"/>
    <property type="project" value="TreeGrafter"/>
</dbReference>
<dbReference type="RefSeq" id="XP_018142444.1">
    <property type="nucleotide sequence ID" value="XM_018291771.1"/>
</dbReference>
<dbReference type="KEGG" id="pchm:VFPPC_14000"/>
<dbReference type="GeneID" id="28855765"/>
<dbReference type="GO" id="GO:0000309">
    <property type="term" value="F:nicotinamide-nucleotide adenylyltransferase activity"/>
    <property type="evidence" value="ECO:0007669"/>
    <property type="project" value="TreeGrafter"/>
</dbReference>
<dbReference type="PANTHER" id="PTHR12039">
    <property type="entry name" value="NICOTINAMIDE MONONUCLEOTIDE ADENYLYLTRANSFERASE"/>
    <property type="match status" value="1"/>
</dbReference>
<evidence type="ECO:0000313" key="2">
    <source>
        <dbReference type="Proteomes" id="UP000078397"/>
    </source>
</evidence>
<accession>A0A179FIL5</accession>
<name>A0A179FIL5_METCM</name>
<dbReference type="AlphaFoldDB" id="A0A179FIL5"/>
<proteinExistence type="predicted"/>
<sequence length="137" mass="15089">MGGIQCTDGTRKPAKIVLLAGADLIQSLGSSIWDSKDIDHMLGNFGAFVLERTGTELDSALAALKQWDKNIHVIRPVVSNDISSTKVRLLLRRSMSIDYLIPDVVIDYIQEHHLYRDLDFAKPSKEKTLATAGPSPS</sequence>
<comment type="caution">
    <text evidence="1">The sequence shown here is derived from an EMBL/GenBank/DDBJ whole genome shotgun (WGS) entry which is preliminary data.</text>
</comment>
<dbReference type="Gene3D" id="3.40.50.620">
    <property type="entry name" value="HUPs"/>
    <property type="match status" value="1"/>
</dbReference>
<dbReference type="InterPro" id="IPR014729">
    <property type="entry name" value="Rossmann-like_a/b/a_fold"/>
</dbReference>
<gene>
    <name evidence="1" type="ORF">VFPPC_14000</name>
</gene>
<keyword evidence="2" id="KW-1185">Reference proteome</keyword>
<dbReference type="InterPro" id="IPR051182">
    <property type="entry name" value="Euk_NMN_adenylyltrnsfrase"/>
</dbReference>
<dbReference type="GO" id="GO:0009435">
    <property type="term" value="P:NAD+ biosynthetic process"/>
    <property type="evidence" value="ECO:0007669"/>
    <property type="project" value="TreeGrafter"/>
</dbReference>
<dbReference type="Proteomes" id="UP000078397">
    <property type="component" value="Unassembled WGS sequence"/>
</dbReference>